<keyword evidence="7" id="KW-0418">Kinase</keyword>
<keyword evidence="9" id="KW-1185">Reference proteome</keyword>
<keyword evidence="7" id="KW-0808">Transferase</keyword>
<keyword evidence="4" id="KW-0449">Lipoprotein</keyword>
<dbReference type="InterPro" id="IPR000719">
    <property type="entry name" value="Prot_kinase_dom"/>
</dbReference>
<dbReference type="SUPFAM" id="SSF56112">
    <property type="entry name" value="Protein kinase-like (PK-like)"/>
    <property type="match status" value="1"/>
</dbReference>
<dbReference type="PANTHER" id="PTHR47985:SF41">
    <property type="entry name" value="SERINE_THREONINE-PROTEIN KINASE PBL5-RELATED"/>
    <property type="match status" value="1"/>
</dbReference>
<evidence type="ECO:0000256" key="4">
    <source>
        <dbReference type="ARBA" id="ARBA00023288"/>
    </source>
</evidence>
<keyword evidence="2" id="KW-0723">Serine/threonine-protein kinase</keyword>
<feature type="region of interest" description="Disordered" evidence="5">
    <location>
        <begin position="47"/>
        <end position="72"/>
    </location>
</feature>
<dbReference type="Proteomes" id="UP000002051">
    <property type="component" value="Chromosome 6"/>
</dbReference>
<dbReference type="EMBL" id="CM001222">
    <property type="protein sequence ID" value="KEH25896.1"/>
    <property type="molecule type" value="Genomic_DNA"/>
</dbReference>
<comment type="subcellular location">
    <subcellularLocation>
        <location evidence="1">Cell membrane</location>
        <topology evidence="1">Lipid-anchor</topology>
    </subcellularLocation>
</comment>
<dbReference type="PANTHER" id="PTHR47985">
    <property type="entry name" value="OS07G0668900 PROTEIN"/>
    <property type="match status" value="1"/>
</dbReference>
<dbReference type="GO" id="GO:0004674">
    <property type="term" value="F:protein serine/threonine kinase activity"/>
    <property type="evidence" value="ECO:0007669"/>
    <property type="project" value="UniProtKB-KW"/>
</dbReference>
<evidence type="ECO:0000256" key="2">
    <source>
        <dbReference type="ARBA" id="ARBA00022527"/>
    </source>
</evidence>
<evidence type="ECO:0000259" key="6">
    <source>
        <dbReference type="PROSITE" id="PS50011"/>
    </source>
</evidence>
<dbReference type="InterPro" id="IPR011009">
    <property type="entry name" value="Kinase-like_dom_sf"/>
</dbReference>
<reference evidence="8" key="3">
    <citation type="submission" date="2015-04" db="UniProtKB">
        <authorList>
            <consortium name="EnsemblPlants"/>
        </authorList>
    </citation>
    <scope>IDENTIFICATION</scope>
    <source>
        <strain evidence="8">cv. Jemalong A17</strain>
    </source>
</reference>
<evidence type="ECO:0000256" key="1">
    <source>
        <dbReference type="ARBA" id="ARBA00004193"/>
    </source>
</evidence>
<feature type="domain" description="Protein kinase" evidence="6">
    <location>
        <begin position="81"/>
        <end position="174"/>
    </location>
</feature>
<evidence type="ECO:0000313" key="9">
    <source>
        <dbReference type="Proteomes" id="UP000002051"/>
    </source>
</evidence>
<reference evidence="7 9" key="2">
    <citation type="journal article" date="2014" name="BMC Genomics">
        <title>An improved genome release (version Mt4.0) for the model legume Medicago truncatula.</title>
        <authorList>
            <person name="Tang H."/>
            <person name="Krishnakumar V."/>
            <person name="Bidwell S."/>
            <person name="Rosen B."/>
            <person name="Chan A."/>
            <person name="Zhou S."/>
            <person name="Gentzbittel L."/>
            <person name="Childs K.L."/>
            <person name="Yandell M."/>
            <person name="Gundlach H."/>
            <person name="Mayer K.F."/>
            <person name="Schwartz D.C."/>
            <person name="Town C.D."/>
        </authorList>
    </citation>
    <scope>GENOME REANNOTATION</scope>
    <source>
        <strain evidence="7">A17</strain>
        <strain evidence="8 9">cv. Jemalong A17</strain>
    </source>
</reference>
<organism evidence="7 9">
    <name type="scientific">Medicago truncatula</name>
    <name type="common">Barrel medic</name>
    <name type="synonym">Medicago tribuloides</name>
    <dbReference type="NCBI Taxonomy" id="3880"/>
    <lineage>
        <taxon>Eukaryota</taxon>
        <taxon>Viridiplantae</taxon>
        <taxon>Streptophyta</taxon>
        <taxon>Embryophyta</taxon>
        <taxon>Tracheophyta</taxon>
        <taxon>Spermatophyta</taxon>
        <taxon>Magnoliopsida</taxon>
        <taxon>eudicotyledons</taxon>
        <taxon>Gunneridae</taxon>
        <taxon>Pentapetalae</taxon>
        <taxon>rosids</taxon>
        <taxon>fabids</taxon>
        <taxon>Fabales</taxon>
        <taxon>Fabaceae</taxon>
        <taxon>Papilionoideae</taxon>
        <taxon>50 kb inversion clade</taxon>
        <taxon>NPAAA clade</taxon>
        <taxon>Hologalegina</taxon>
        <taxon>IRL clade</taxon>
        <taxon>Trifolieae</taxon>
        <taxon>Medicago</taxon>
    </lineage>
</organism>
<dbReference type="HOGENOM" id="CLU_1542368_0_0_1"/>
<dbReference type="Gene3D" id="3.30.200.20">
    <property type="entry name" value="Phosphorylase Kinase, domain 1"/>
    <property type="match status" value="1"/>
</dbReference>
<evidence type="ECO:0000313" key="7">
    <source>
        <dbReference type="EMBL" id="KEH25896.1"/>
    </source>
</evidence>
<name>A0A072U956_MEDTR</name>
<dbReference type="Pfam" id="PF07714">
    <property type="entry name" value="PK_Tyr_Ser-Thr"/>
    <property type="match status" value="1"/>
</dbReference>
<dbReference type="EnsemblPlants" id="KEH25896">
    <property type="protein sequence ID" value="KEH25896"/>
    <property type="gene ID" value="MTR_6g037350"/>
</dbReference>
<accession>A0A072U956</accession>
<dbReference type="PROSITE" id="PS50011">
    <property type="entry name" value="PROTEIN_KINASE_DOM"/>
    <property type="match status" value="1"/>
</dbReference>
<proteinExistence type="predicted"/>
<evidence type="ECO:0000256" key="3">
    <source>
        <dbReference type="ARBA" id="ARBA00023136"/>
    </source>
</evidence>
<dbReference type="GO" id="GO:0005524">
    <property type="term" value="F:ATP binding"/>
    <property type="evidence" value="ECO:0007669"/>
    <property type="project" value="InterPro"/>
</dbReference>
<feature type="region of interest" description="Disordered" evidence="5">
    <location>
        <begin position="1"/>
        <end position="24"/>
    </location>
</feature>
<dbReference type="AlphaFoldDB" id="A0A072U956"/>
<protein>
    <submittedName>
        <fullName evidence="7">Tyrosine kinase family protein</fullName>
    </submittedName>
</protein>
<reference evidence="7 9" key="1">
    <citation type="journal article" date="2011" name="Nature">
        <title>The Medicago genome provides insight into the evolution of rhizobial symbioses.</title>
        <authorList>
            <person name="Young N.D."/>
            <person name="Debelle F."/>
            <person name="Oldroyd G.E."/>
            <person name="Geurts R."/>
            <person name="Cannon S.B."/>
            <person name="Udvardi M.K."/>
            <person name="Benedito V.A."/>
            <person name="Mayer K.F."/>
            <person name="Gouzy J."/>
            <person name="Schoof H."/>
            <person name="Van de Peer Y."/>
            <person name="Proost S."/>
            <person name="Cook D.R."/>
            <person name="Meyers B.C."/>
            <person name="Spannagl M."/>
            <person name="Cheung F."/>
            <person name="De Mita S."/>
            <person name="Krishnakumar V."/>
            <person name="Gundlach H."/>
            <person name="Zhou S."/>
            <person name="Mudge J."/>
            <person name="Bharti A.K."/>
            <person name="Murray J.D."/>
            <person name="Naoumkina M.A."/>
            <person name="Rosen B."/>
            <person name="Silverstein K.A."/>
            <person name="Tang H."/>
            <person name="Rombauts S."/>
            <person name="Zhao P.X."/>
            <person name="Zhou P."/>
            <person name="Barbe V."/>
            <person name="Bardou P."/>
            <person name="Bechner M."/>
            <person name="Bellec A."/>
            <person name="Berger A."/>
            <person name="Berges H."/>
            <person name="Bidwell S."/>
            <person name="Bisseling T."/>
            <person name="Choisne N."/>
            <person name="Couloux A."/>
            <person name="Denny R."/>
            <person name="Deshpande S."/>
            <person name="Dai X."/>
            <person name="Doyle J.J."/>
            <person name="Dudez A.M."/>
            <person name="Farmer A.D."/>
            <person name="Fouteau S."/>
            <person name="Franken C."/>
            <person name="Gibelin C."/>
            <person name="Gish J."/>
            <person name="Goldstein S."/>
            <person name="Gonzalez A.J."/>
            <person name="Green P.J."/>
            <person name="Hallab A."/>
            <person name="Hartog M."/>
            <person name="Hua A."/>
            <person name="Humphray S.J."/>
            <person name="Jeong D.H."/>
            <person name="Jing Y."/>
            <person name="Jocker A."/>
            <person name="Kenton S.M."/>
            <person name="Kim D.J."/>
            <person name="Klee K."/>
            <person name="Lai H."/>
            <person name="Lang C."/>
            <person name="Lin S."/>
            <person name="Macmil S.L."/>
            <person name="Magdelenat G."/>
            <person name="Matthews L."/>
            <person name="McCorrison J."/>
            <person name="Monaghan E.L."/>
            <person name="Mun J.H."/>
            <person name="Najar F.Z."/>
            <person name="Nicholson C."/>
            <person name="Noirot C."/>
            <person name="O'Bleness M."/>
            <person name="Paule C.R."/>
            <person name="Poulain J."/>
            <person name="Prion F."/>
            <person name="Qin B."/>
            <person name="Qu C."/>
            <person name="Retzel E.F."/>
            <person name="Riddle C."/>
            <person name="Sallet E."/>
            <person name="Samain S."/>
            <person name="Samson N."/>
            <person name="Sanders I."/>
            <person name="Saurat O."/>
            <person name="Scarpelli C."/>
            <person name="Schiex T."/>
            <person name="Segurens B."/>
            <person name="Severin A.J."/>
            <person name="Sherrier D.J."/>
            <person name="Shi R."/>
            <person name="Sims S."/>
            <person name="Singer S.R."/>
            <person name="Sinharoy S."/>
            <person name="Sterck L."/>
            <person name="Viollet A."/>
            <person name="Wang B.B."/>
            <person name="Wang K."/>
            <person name="Wang M."/>
            <person name="Wang X."/>
            <person name="Warfsmann J."/>
            <person name="Weissenbach J."/>
            <person name="White D.D."/>
            <person name="White J.D."/>
            <person name="Wiley G.B."/>
            <person name="Wincker P."/>
            <person name="Xing Y."/>
            <person name="Yang L."/>
            <person name="Yao Z."/>
            <person name="Ying F."/>
            <person name="Zhai J."/>
            <person name="Zhou L."/>
            <person name="Zuber A."/>
            <person name="Denarie J."/>
            <person name="Dixon R.A."/>
            <person name="May G.D."/>
            <person name="Schwartz D.C."/>
            <person name="Rogers J."/>
            <person name="Quetier F."/>
            <person name="Town C.D."/>
            <person name="Roe B.A."/>
        </authorList>
    </citation>
    <scope>NUCLEOTIDE SEQUENCE [LARGE SCALE GENOMIC DNA]</scope>
    <source>
        <strain evidence="7">A17</strain>
        <strain evidence="8 9">cv. Jemalong A17</strain>
    </source>
</reference>
<sequence>MNLTANTDTDPSTHNSSFRPQQVSKQPFLALQSEAKEEHLNLFAEPTTIHHRKKRRQSMTNRKRDLVAPKESQQIKPSYVDRHDPVFGSTSNISTNAAPYREGVVAIKQLDPNGLQGTREFVVEVLTLDLTEHPNLVKLLGFCAEGEQRLLVYEYMPLGSLQNHLHDLSPGKNH</sequence>
<evidence type="ECO:0000256" key="5">
    <source>
        <dbReference type="SAM" id="MobiDB-lite"/>
    </source>
</evidence>
<gene>
    <name evidence="7" type="ordered locus">MTR_6g037350</name>
</gene>
<dbReference type="GO" id="GO:0005886">
    <property type="term" value="C:plasma membrane"/>
    <property type="evidence" value="ECO:0007669"/>
    <property type="project" value="UniProtKB-SubCell"/>
</dbReference>
<dbReference type="InterPro" id="IPR001245">
    <property type="entry name" value="Ser-Thr/Tyr_kinase_cat_dom"/>
</dbReference>
<keyword evidence="3" id="KW-0472">Membrane</keyword>
<evidence type="ECO:0000313" key="8">
    <source>
        <dbReference type="EnsemblPlants" id="KEH25896"/>
    </source>
</evidence>